<reference evidence="12" key="1">
    <citation type="submission" date="2018-11" db="EMBL/GenBank/DDBJ databases">
        <authorList>
            <person name="Alioto T."/>
            <person name="Alioto T."/>
        </authorList>
    </citation>
    <scope>NUCLEOTIDE SEQUENCE</scope>
</reference>
<evidence type="ECO:0000256" key="5">
    <source>
        <dbReference type="ARBA" id="ARBA00023040"/>
    </source>
</evidence>
<evidence type="ECO:0000256" key="6">
    <source>
        <dbReference type="ARBA" id="ARBA00023136"/>
    </source>
</evidence>
<dbReference type="Gene3D" id="1.20.1070.10">
    <property type="entry name" value="Rhodopsin 7-helix transmembrane proteins"/>
    <property type="match status" value="1"/>
</dbReference>
<keyword evidence="9" id="KW-0807">Transducer</keyword>
<dbReference type="PANTHER" id="PTHR24246">
    <property type="entry name" value="OLFACTORY RECEPTOR AND ADENOSINE RECEPTOR"/>
    <property type="match status" value="1"/>
</dbReference>
<dbReference type="EMBL" id="UYJE01000349">
    <property type="protein sequence ID" value="VDH92548.1"/>
    <property type="molecule type" value="Genomic_DNA"/>
</dbReference>
<keyword evidence="2" id="KW-1003">Cell membrane</keyword>
<evidence type="ECO:0000256" key="2">
    <source>
        <dbReference type="ARBA" id="ARBA00022475"/>
    </source>
</evidence>
<evidence type="ECO:0000256" key="9">
    <source>
        <dbReference type="ARBA" id="ARBA00023224"/>
    </source>
</evidence>
<feature type="transmembrane region" description="Helical" evidence="10">
    <location>
        <begin position="13"/>
        <end position="34"/>
    </location>
</feature>
<feature type="transmembrane region" description="Helical" evidence="10">
    <location>
        <begin position="243"/>
        <end position="267"/>
    </location>
</feature>
<sequence>MIDLVKTNIIWCIVQTFGVCYGLVFTYTIVFWICCERYVVVKNYNFGAQLFFERFKLVIIGGSIALGFLFTIELVTLVPKAQTIESCTVPNLYGNHLNFFIQFIAGVLTSFMAGILFLTIRTSMLIWKYFFKPTRTTINQNGQESLEMTVTEDDTPCECKNCRIQNNYVSTSENKEWTTVELMSNEMSEEITKSFEMSNRISEIVKQLRKDREVENGQTLIPPTSIVQKTLRKIKPSTWEKRAFITTIIIAVTTIFLTGPFIFSFWLDFFYGTRFTSQKTRLLLFVPLVLNSIINPFIYAWRIPEIKQRIKRIFTCCKR</sequence>
<keyword evidence="3 10" id="KW-0812">Transmembrane</keyword>
<evidence type="ECO:0000313" key="13">
    <source>
        <dbReference type="Proteomes" id="UP000596742"/>
    </source>
</evidence>
<organism evidence="12 13">
    <name type="scientific">Mytilus galloprovincialis</name>
    <name type="common">Mediterranean mussel</name>
    <dbReference type="NCBI Taxonomy" id="29158"/>
    <lineage>
        <taxon>Eukaryota</taxon>
        <taxon>Metazoa</taxon>
        <taxon>Spiralia</taxon>
        <taxon>Lophotrochozoa</taxon>
        <taxon>Mollusca</taxon>
        <taxon>Bivalvia</taxon>
        <taxon>Autobranchia</taxon>
        <taxon>Pteriomorphia</taxon>
        <taxon>Mytilida</taxon>
        <taxon>Mytiloidea</taxon>
        <taxon>Mytilidae</taxon>
        <taxon>Mytilinae</taxon>
        <taxon>Mytilus</taxon>
    </lineage>
</organism>
<protein>
    <recommendedName>
        <fullName evidence="11">G-protein coupled receptors family 1 profile domain-containing protein</fullName>
    </recommendedName>
</protein>
<accession>A0A8B6BMX5</accession>
<dbReference type="InterPro" id="IPR017452">
    <property type="entry name" value="GPCR_Rhodpsn_7TM"/>
</dbReference>
<dbReference type="Proteomes" id="UP000596742">
    <property type="component" value="Unassembled WGS sequence"/>
</dbReference>
<dbReference type="GO" id="GO:0004930">
    <property type="term" value="F:G protein-coupled receptor activity"/>
    <property type="evidence" value="ECO:0007669"/>
    <property type="project" value="UniProtKB-KW"/>
</dbReference>
<evidence type="ECO:0000256" key="10">
    <source>
        <dbReference type="SAM" id="Phobius"/>
    </source>
</evidence>
<keyword evidence="5" id="KW-0297">G-protein coupled receptor</keyword>
<keyword evidence="8" id="KW-0325">Glycoprotein</keyword>
<keyword evidence="7" id="KW-0675">Receptor</keyword>
<comment type="caution">
    <text evidence="12">The sequence shown here is derived from an EMBL/GenBank/DDBJ whole genome shotgun (WGS) entry which is preliminary data.</text>
</comment>
<dbReference type="SUPFAM" id="SSF81321">
    <property type="entry name" value="Family A G protein-coupled receptor-like"/>
    <property type="match status" value="1"/>
</dbReference>
<evidence type="ECO:0000256" key="3">
    <source>
        <dbReference type="ARBA" id="ARBA00022692"/>
    </source>
</evidence>
<gene>
    <name evidence="12" type="ORF">MGAL_10B010969</name>
</gene>
<comment type="subcellular location">
    <subcellularLocation>
        <location evidence="1">Cell membrane</location>
        <topology evidence="1">Multi-pass membrane protein</topology>
    </subcellularLocation>
</comment>
<keyword evidence="6 10" id="KW-0472">Membrane</keyword>
<evidence type="ECO:0000256" key="1">
    <source>
        <dbReference type="ARBA" id="ARBA00004651"/>
    </source>
</evidence>
<evidence type="ECO:0000259" key="11">
    <source>
        <dbReference type="PROSITE" id="PS50262"/>
    </source>
</evidence>
<dbReference type="AlphaFoldDB" id="A0A8B6BMX5"/>
<feature type="transmembrane region" description="Helical" evidence="10">
    <location>
        <begin position="55"/>
        <end position="79"/>
    </location>
</feature>
<dbReference type="InterPro" id="IPR000276">
    <property type="entry name" value="GPCR_Rhodpsn"/>
</dbReference>
<feature type="transmembrane region" description="Helical" evidence="10">
    <location>
        <begin position="99"/>
        <end position="120"/>
    </location>
</feature>
<feature type="transmembrane region" description="Helical" evidence="10">
    <location>
        <begin position="282"/>
        <end position="301"/>
    </location>
</feature>
<dbReference type="GO" id="GO:0005886">
    <property type="term" value="C:plasma membrane"/>
    <property type="evidence" value="ECO:0007669"/>
    <property type="project" value="UniProtKB-SubCell"/>
</dbReference>
<keyword evidence="13" id="KW-1185">Reference proteome</keyword>
<dbReference type="OrthoDB" id="6170443at2759"/>
<evidence type="ECO:0000256" key="4">
    <source>
        <dbReference type="ARBA" id="ARBA00022989"/>
    </source>
</evidence>
<feature type="domain" description="G-protein coupled receptors family 1 profile" evidence="11">
    <location>
        <begin position="1"/>
        <end position="299"/>
    </location>
</feature>
<dbReference type="PROSITE" id="PS00237">
    <property type="entry name" value="G_PROTEIN_RECEP_F1_1"/>
    <property type="match status" value="1"/>
</dbReference>
<proteinExistence type="predicted"/>
<dbReference type="PANTHER" id="PTHR24246:SF27">
    <property type="entry name" value="ADENOSINE RECEPTOR, ISOFORM A"/>
    <property type="match status" value="1"/>
</dbReference>
<evidence type="ECO:0000256" key="8">
    <source>
        <dbReference type="ARBA" id="ARBA00023180"/>
    </source>
</evidence>
<evidence type="ECO:0000313" key="12">
    <source>
        <dbReference type="EMBL" id="VDH92548.1"/>
    </source>
</evidence>
<evidence type="ECO:0000256" key="7">
    <source>
        <dbReference type="ARBA" id="ARBA00023170"/>
    </source>
</evidence>
<name>A0A8B6BMX5_MYTGA</name>
<keyword evidence="4 10" id="KW-1133">Transmembrane helix</keyword>
<dbReference type="PROSITE" id="PS50262">
    <property type="entry name" value="G_PROTEIN_RECEP_F1_2"/>
    <property type="match status" value="1"/>
</dbReference>